<evidence type="ECO:0000313" key="3">
    <source>
        <dbReference type="Proteomes" id="UP000020681"/>
    </source>
</evidence>
<evidence type="ECO:0000256" key="1">
    <source>
        <dbReference type="SAM" id="MobiDB-lite"/>
    </source>
</evidence>
<name>A0ABP3AVH1_MYCUL</name>
<feature type="compositionally biased region" description="Low complexity" evidence="1">
    <location>
        <begin position="1"/>
        <end position="16"/>
    </location>
</feature>
<comment type="caution">
    <text evidence="2">The sequence shown here is derived from an EMBL/GenBank/DDBJ whole genome shotgun (WGS) entry which is preliminary data.</text>
</comment>
<proteinExistence type="predicted"/>
<keyword evidence="3" id="KW-1185">Reference proteome</keyword>
<protein>
    <recommendedName>
        <fullName evidence="4">VWFA domain-containing protein</fullName>
    </recommendedName>
</protein>
<sequence length="183" mass="19041">MTGIAIARSSTSLASSARRHRNARAVRGRPLLAGAGGRHDDAVLILISDGRSQRGPATARAVRDLGGTLHTIVSMRPSTPDSSPPAVSVGTLRAGTTRTASTSLPGVIQRCAGRRCDRLEVRARVHGYRGHHEPGSVADCCPGAAVVSDGIGECARSLTVRGATEAARTGRSPWPRRAARSQP</sequence>
<feature type="region of interest" description="Disordered" evidence="1">
    <location>
        <begin position="1"/>
        <end position="25"/>
    </location>
</feature>
<gene>
    <name evidence="2" type="ORF">I551_8801</name>
</gene>
<organism evidence="2 3">
    <name type="scientific">Mycobacterium ulcerans str. Harvey</name>
    <dbReference type="NCBI Taxonomy" id="1299332"/>
    <lineage>
        <taxon>Bacteria</taxon>
        <taxon>Bacillati</taxon>
        <taxon>Actinomycetota</taxon>
        <taxon>Actinomycetes</taxon>
        <taxon>Mycobacteriales</taxon>
        <taxon>Mycobacteriaceae</taxon>
        <taxon>Mycobacterium</taxon>
        <taxon>Mycobacterium ulcerans group</taxon>
    </lineage>
</organism>
<evidence type="ECO:0000313" key="2">
    <source>
        <dbReference type="EMBL" id="EUA93929.1"/>
    </source>
</evidence>
<dbReference type="EMBL" id="JAOL01000031">
    <property type="protein sequence ID" value="EUA93929.1"/>
    <property type="molecule type" value="Genomic_DNA"/>
</dbReference>
<reference evidence="2 3" key="1">
    <citation type="submission" date="2014-01" db="EMBL/GenBank/DDBJ databases">
        <authorList>
            <person name="Dobos K."/>
            <person name="Lenaerts A."/>
            <person name="Ordway D."/>
            <person name="DeGroote M.A."/>
            <person name="Parker T."/>
            <person name="Sizemore C."/>
            <person name="Tallon L.J."/>
            <person name="Sadzewicz L.K."/>
            <person name="Sengamalay N."/>
            <person name="Fraser C.M."/>
            <person name="Hine E."/>
            <person name="Shefchek K.A."/>
            <person name="Das S.P."/>
            <person name="Tettelin H."/>
        </authorList>
    </citation>
    <scope>NUCLEOTIDE SEQUENCE [LARGE SCALE GENOMIC DNA]</scope>
    <source>
        <strain evidence="2 3">Harvey</strain>
    </source>
</reference>
<accession>A0ABP3AVH1</accession>
<feature type="region of interest" description="Disordered" evidence="1">
    <location>
        <begin position="164"/>
        <end position="183"/>
    </location>
</feature>
<dbReference type="Proteomes" id="UP000020681">
    <property type="component" value="Unassembled WGS sequence"/>
</dbReference>
<evidence type="ECO:0008006" key="4">
    <source>
        <dbReference type="Google" id="ProtNLM"/>
    </source>
</evidence>